<dbReference type="AlphaFoldDB" id="F4KXJ7"/>
<keyword evidence="1" id="KW-0812">Transmembrane</keyword>
<dbReference type="Proteomes" id="UP000008461">
    <property type="component" value="Chromosome"/>
</dbReference>
<sequence length="102" mass="11339">MINWWMIFLEFKKPSPFSIFFLLQSIHYSKFAQKVAVLQLINACTMKSKQILVGILIVAMVGAGISQLMPTLNIMASNAFSLIGIIVVVGLLGYGAYRILQD</sequence>
<proteinExistence type="predicted"/>
<evidence type="ECO:0000313" key="2">
    <source>
        <dbReference type="EMBL" id="AEE50368.1"/>
    </source>
</evidence>
<dbReference type="EMBL" id="CP002691">
    <property type="protein sequence ID" value="AEE50368.1"/>
    <property type="molecule type" value="Genomic_DNA"/>
</dbReference>
<feature type="transmembrane region" description="Helical" evidence="1">
    <location>
        <begin position="51"/>
        <end position="69"/>
    </location>
</feature>
<keyword evidence="1" id="KW-0472">Membrane</keyword>
<protein>
    <submittedName>
        <fullName evidence="2">Uncharacterized protein</fullName>
    </submittedName>
</protein>
<dbReference type="HOGENOM" id="CLU_2273428_0_0_10"/>
<reference evidence="2 3" key="1">
    <citation type="journal article" date="2011" name="Stand. Genomic Sci.">
        <title>Complete genome sequence of Haliscomenobacter hydrossis type strain (O).</title>
        <authorList>
            <consortium name="US DOE Joint Genome Institute (JGI-PGF)"/>
            <person name="Daligault H."/>
            <person name="Lapidus A."/>
            <person name="Zeytun A."/>
            <person name="Nolan M."/>
            <person name="Lucas S."/>
            <person name="Del Rio T.G."/>
            <person name="Tice H."/>
            <person name="Cheng J.F."/>
            <person name="Tapia R."/>
            <person name="Han C."/>
            <person name="Goodwin L."/>
            <person name="Pitluck S."/>
            <person name="Liolios K."/>
            <person name="Pagani I."/>
            <person name="Ivanova N."/>
            <person name="Huntemann M."/>
            <person name="Mavromatis K."/>
            <person name="Mikhailova N."/>
            <person name="Pati A."/>
            <person name="Chen A."/>
            <person name="Palaniappan K."/>
            <person name="Land M."/>
            <person name="Hauser L."/>
            <person name="Brambilla E.M."/>
            <person name="Rohde M."/>
            <person name="Verbarg S."/>
            <person name="Goker M."/>
            <person name="Bristow J."/>
            <person name="Eisen J.A."/>
            <person name="Markowitz V."/>
            <person name="Hugenholtz P."/>
            <person name="Kyrpides N.C."/>
            <person name="Klenk H.P."/>
            <person name="Woyke T."/>
        </authorList>
    </citation>
    <scope>NUCLEOTIDE SEQUENCE [LARGE SCALE GENOMIC DNA]</scope>
    <source>
        <strain evidence="3">ATCC 27775 / DSM 1100 / LMG 10767 / O</strain>
    </source>
</reference>
<reference key="2">
    <citation type="submission" date="2011-04" db="EMBL/GenBank/DDBJ databases">
        <title>Complete sequence of chromosome of Haliscomenobacter hydrossis DSM 1100.</title>
        <authorList>
            <consortium name="US DOE Joint Genome Institute (JGI-PGF)"/>
            <person name="Lucas S."/>
            <person name="Han J."/>
            <person name="Lapidus A."/>
            <person name="Bruce D."/>
            <person name="Goodwin L."/>
            <person name="Pitluck S."/>
            <person name="Peters L."/>
            <person name="Kyrpides N."/>
            <person name="Mavromatis K."/>
            <person name="Ivanova N."/>
            <person name="Ovchinnikova G."/>
            <person name="Pagani I."/>
            <person name="Daligault H."/>
            <person name="Detter J.C."/>
            <person name="Han C."/>
            <person name="Land M."/>
            <person name="Hauser L."/>
            <person name="Markowitz V."/>
            <person name="Cheng J.-F."/>
            <person name="Hugenholtz P."/>
            <person name="Woyke T."/>
            <person name="Wu D."/>
            <person name="Verbarg S."/>
            <person name="Frueling A."/>
            <person name="Brambilla E."/>
            <person name="Klenk H.-P."/>
            <person name="Eisen J.A."/>
        </authorList>
    </citation>
    <scope>NUCLEOTIDE SEQUENCE</scope>
    <source>
        <strain>DSM 1100</strain>
    </source>
</reference>
<gene>
    <name evidence="2" type="ordered locus">Halhy_2495</name>
</gene>
<accession>F4KXJ7</accession>
<keyword evidence="3" id="KW-1185">Reference proteome</keyword>
<feature type="transmembrane region" description="Helical" evidence="1">
    <location>
        <begin position="75"/>
        <end position="97"/>
    </location>
</feature>
<keyword evidence="1" id="KW-1133">Transmembrane helix</keyword>
<evidence type="ECO:0000313" key="3">
    <source>
        <dbReference type="Proteomes" id="UP000008461"/>
    </source>
</evidence>
<dbReference type="KEGG" id="hhy:Halhy_2495"/>
<name>F4KXJ7_HALH1</name>
<organism evidence="2 3">
    <name type="scientific">Haliscomenobacter hydrossis (strain ATCC 27775 / DSM 1100 / LMG 10767 / O)</name>
    <dbReference type="NCBI Taxonomy" id="760192"/>
    <lineage>
        <taxon>Bacteria</taxon>
        <taxon>Pseudomonadati</taxon>
        <taxon>Bacteroidota</taxon>
        <taxon>Saprospiria</taxon>
        <taxon>Saprospirales</taxon>
        <taxon>Haliscomenobacteraceae</taxon>
        <taxon>Haliscomenobacter</taxon>
    </lineage>
</organism>
<dbReference type="STRING" id="760192.Halhy_2495"/>
<evidence type="ECO:0000256" key="1">
    <source>
        <dbReference type="SAM" id="Phobius"/>
    </source>
</evidence>